<sequence length="69" mass="7781">MTAKLRAFAAFWYDFIIGDDWRVAIGVALAFLAAFAMSRWTTVPTWWIVPAVVAVLLPTSIRRATRPAR</sequence>
<comment type="caution">
    <text evidence="2">The sequence shown here is derived from an EMBL/GenBank/DDBJ whole genome shotgun (WGS) entry which is preliminary data.</text>
</comment>
<organism evidence="2">
    <name type="scientific">mine drainage metagenome</name>
    <dbReference type="NCBI Taxonomy" id="410659"/>
    <lineage>
        <taxon>unclassified sequences</taxon>
        <taxon>metagenomes</taxon>
        <taxon>ecological metagenomes</taxon>
    </lineage>
</organism>
<proteinExistence type="predicted"/>
<name>A0A1J5RAP1_9ZZZZ</name>
<feature type="transmembrane region" description="Helical" evidence="1">
    <location>
        <begin position="44"/>
        <end position="61"/>
    </location>
</feature>
<evidence type="ECO:0000313" key="2">
    <source>
        <dbReference type="EMBL" id="OIQ85213.1"/>
    </source>
</evidence>
<evidence type="ECO:0000256" key="1">
    <source>
        <dbReference type="SAM" id="Phobius"/>
    </source>
</evidence>
<keyword evidence="1" id="KW-0812">Transmembrane</keyword>
<reference evidence="2" key="1">
    <citation type="submission" date="2016-10" db="EMBL/GenBank/DDBJ databases">
        <title>Sequence of Gallionella enrichment culture.</title>
        <authorList>
            <person name="Poehlein A."/>
            <person name="Muehling M."/>
            <person name="Daniel R."/>
        </authorList>
    </citation>
    <scope>NUCLEOTIDE SEQUENCE</scope>
</reference>
<keyword evidence="1" id="KW-0472">Membrane</keyword>
<gene>
    <name evidence="2" type="ORF">GALL_329460</name>
</gene>
<accession>A0A1J5RAP1</accession>
<protein>
    <submittedName>
        <fullName evidence="2">Uncharacterized protein</fullName>
    </submittedName>
</protein>
<feature type="transmembrane region" description="Helical" evidence="1">
    <location>
        <begin position="21"/>
        <end position="38"/>
    </location>
</feature>
<dbReference type="EMBL" id="MLJW01000560">
    <property type="protein sequence ID" value="OIQ85213.1"/>
    <property type="molecule type" value="Genomic_DNA"/>
</dbReference>
<keyword evidence="1" id="KW-1133">Transmembrane helix</keyword>
<dbReference type="AlphaFoldDB" id="A0A1J5RAP1"/>